<sequence>MKRHPNFHLPPSVLLIAVTVATVAAASHRSSQRQHTSREI</sequence>
<keyword evidence="2" id="KW-1185">Reference proteome</keyword>
<organism evidence="1 2">
    <name type="scientific">Trifolium medium</name>
    <dbReference type="NCBI Taxonomy" id="97028"/>
    <lineage>
        <taxon>Eukaryota</taxon>
        <taxon>Viridiplantae</taxon>
        <taxon>Streptophyta</taxon>
        <taxon>Embryophyta</taxon>
        <taxon>Tracheophyta</taxon>
        <taxon>Spermatophyta</taxon>
        <taxon>Magnoliopsida</taxon>
        <taxon>eudicotyledons</taxon>
        <taxon>Gunneridae</taxon>
        <taxon>Pentapetalae</taxon>
        <taxon>rosids</taxon>
        <taxon>fabids</taxon>
        <taxon>Fabales</taxon>
        <taxon>Fabaceae</taxon>
        <taxon>Papilionoideae</taxon>
        <taxon>50 kb inversion clade</taxon>
        <taxon>NPAAA clade</taxon>
        <taxon>Hologalegina</taxon>
        <taxon>IRL clade</taxon>
        <taxon>Trifolieae</taxon>
        <taxon>Trifolium</taxon>
    </lineage>
</organism>
<accession>A0A392QUR8</accession>
<evidence type="ECO:0000313" key="1">
    <source>
        <dbReference type="EMBL" id="MCI28113.1"/>
    </source>
</evidence>
<protein>
    <submittedName>
        <fullName evidence="1">Uncharacterized protein</fullName>
    </submittedName>
</protein>
<dbReference type="EMBL" id="LXQA010163611">
    <property type="protein sequence ID" value="MCI28113.1"/>
    <property type="molecule type" value="Genomic_DNA"/>
</dbReference>
<dbReference type="AlphaFoldDB" id="A0A392QUR8"/>
<proteinExistence type="predicted"/>
<reference evidence="1 2" key="1">
    <citation type="journal article" date="2018" name="Front. Plant Sci.">
        <title>Red Clover (Trifolium pratense) and Zigzag Clover (T. medium) - A Picture of Genomic Similarities and Differences.</title>
        <authorList>
            <person name="Dluhosova J."/>
            <person name="Istvanek J."/>
            <person name="Nedelnik J."/>
            <person name="Repkova J."/>
        </authorList>
    </citation>
    <scope>NUCLEOTIDE SEQUENCE [LARGE SCALE GENOMIC DNA]</scope>
    <source>
        <strain evidence="2">cv. 10/8</strain>
        <tissue evidence="1">Leaf</tissue>
    </source>
</reference>
<comment type="caution">
    <text evidence="1">The sequence shown here is derived from an EMBL/GenBank/DDBJ whole genome shotgun (WGS) entry which is preliminary data.</text>
</comment>
<dbReference type="Proteomes" id="UP000265520">
    <property type="component" value="Unassembled WGS sequence"/>
</dbReference>
<evidence type="ECO:0000313" key="2">
    <source>
        <dbReference type="Proteomes" id="UP000265520"/>
    </source>
</evidence>
<name>A0A392QUR8_9FABA</name>